<feature type="domain" description="VQ" evidence="2">
    <location>
        <begin position="76"/>
        <end position="97"/>
    </location>
</feature>
<name>S8D430_9LAMI</name>
<evidence type="ECO:0000256" key="1">
    <source>
        <dbReference type="SAM" id="MobiDB-lite"/>
    </source>
</evidence>
<dbReference type="AlphaFoldDB" id="S8D430"/>
<dbReference type="PANTHER" id="PTHR33143:SF6">
    <property type="entry name" value="OS08G0102900 PROTEIN"/>
    <property type="match status" value="1"/>
</dbReference>
<comment type="caution">
    <text evidence="3">The sequence shown here is derived from an EMBL/GenBank/DDBJ whole genome shotgun (WGS) entry which is preliminary data.</text>
</comment>
<sequence>MSVSFCRSSIFAISGNDEQMNFPEFPSGAGRSPRRELLGPRPTPLKVSKDSHKIRKPPVAPQQPAALPRPPVIIYTVSPKVIHADPSEFMSLVQRLTCPDSTYDGTVSPAARFASIERTRRQNINSSSSTDHQQNGGIFELGIPEFVEQQRLPGILSPNPNSLLPISRNIFSPPPPPPSSSSHQTNQLFHDFSPALLINSRSFNENSGLNQFFLSPSSNTPFLLSPQFNFNSPNALDLFRSLFDS</sequence>
<dbReference type="Pfam" id="PF05678">
    <property type="entry name" value="VQ"/>
    <property type="match status" value="1"/>
</dbReference>
<keyword evidence="4" id="KW-1185">Reference proteome</keyword>
<dbReference type="GO" id="GO:0005634">
    <property type="term" value="C:nucleus"/>
    <property type="evidence" value="ECO:0007669"/>
    <property type="project" value="TreeGrafter"/>
</dbReference>
<dbReference type="InterPro" id="IPR039607">
    <property type="entry name" value="VQ_8/17/18/20/21/25"/>
</dbReference>
<dbReference type="OrthoDB" id="695631at2759"/>
<organism evidence="3 4">
    <name type="scientific">Genlisea aurea</name>
    <dbReference type="NCBI Taxonomy" id="192259"/>
    <lineage>
        <taxon>Eukaryota</taxon>
        <taxon>Viridiplantae</taxon>
        <taxon>Streptophyta</taxon>
        <taxon>Embryophyta</taxon>
        <taxon>Tracheophyta</taxon>
        <taxon>Spermatophyta</taxon>
        <taxon>Magnoliopsida</taxon>
        <taxon>eudicotyledons</taxon>
        <taxon>Gunneridae</taxon>
        <taxon>Pentapetalae</taxon>
        <taxon>asterids</taxon>
        <taxon>lamiids</taxon>
        <taxon>Lamiales</taxon>
        <taxon>Lentibulariaceae</taxon>
        <taxon>Genlisea</taxon>
    </lineage>
</organism>
<gene>
    <name evidence="3" type="ORF">M569_00585</name>
</gene>
<evidence type="ECO:0000313" key="4">
    <source>
        <dbReference type="Proteomes" id="UP000015453"/>
    </source>
</evidence>
<evidence type="ECO:0000259" key="2">
    <source>
        <dbReference type="Pfam" id="PF05678"/>
    </source>
</evidence>
<feature type="region of interest" description="Disordered" evidence="1">
    <location>
        <begin position="18"/>
        <end position="65"/>
    </location>
</feature>
<dbReference type="Proteomes" id="UP000015453">
    <property type="component" value="Unassembled WGS sequence"/>
</dbReference>
<dbReference type="EMBL" id="AUSU01000154">
    <property type="protein sequence ID" value="EPS74170.1"/>
    <property type="molecule type" value="Genomic_DNA"/>
</dbReference>
<protein>
    <recommendedName>
        <fullName evidence="2">VQ domain-containing protein</fullName>
    </recommendedName>
</protein>
<proteinExistence type="predicted"/>
<reference evidence="3 4" key="1">
    <citation type="journal article" date="2013" name="BMC Genomics">
        <title>The miniature genome of a carnivorous plant Genlisea aurea contains a low number of genes and short non-coding sequences.</title>
        <authorList>
            <person name="Leushkin E.V."/>
            <person name="Sutormin R.A."/>
            <person name="Nabieva E.R."/>
            <person name="Penin A.A."/>
            <person name="Kondrashov A.S."/>
            <person name="Logacheva M.D."/>
        </authorList>
    </citation>
    <scope>NUCLEOTIDE SEQUENCE [LARGE SCALE GENOMIC DNA]</scope>
</reference>
<evidence type="ECO:0000313" key="3">
    <source>
        <dbReference type="EMBL" id="EPS74170.1"/>
    </source>
</evidence>
<dbReference type="InterPro" id="IPR008889">
    <property type="entry name" value="VQ"/>
</dbReference>
<dbReference type="PANTHER" id="PTHR33143">
    <property type="entry name" value="F16F4.1 PROTEIN-RELATED"/>
    <property type="match status" value="1"/>
</dbReference>
<accession>S8D430</accession>